<dbReference type="AlphaFoldDB" id="A0A8T1V3X6"/>
<feature type="compositionally biased region" description="Polar residues" evidence="1">
    <location>
        <begin position="16"/>
        <end position="25"/>
    </location>
</feature>
<name>A0A8T1V3X6_9STRA</name>
<organism evidence="2 3">
    <name type="scientific">Phytophthora boehmeriae</name>
    <dbReference type="NCBI Taxonomy" id="109152"/>
    <lineage>
        <taxon>Eukaryota</taxon>
        <taxon>Sar</taxon>
        <taxon>Stramenopiles</taxon>
        <taxon>Oomycota</taxon>
        <taxon>Peronosporomycetes</taxon>
        <taxon>Peronosporales</taxon>
        <taxon>Peronosporaceae</taxon>
        <taxon>Phytophthora</taxon>
    </lineage>
</organism>
<feature type="compositionally biased region" description="Low complexity" evidence="1">
    <location>
        <begin position="55"/>
        <end position="69"/>
    </location>
</feature>
<protein>
    <submittedName>
        <fullName evidence="2">Uncharacterized protein</fullName>
    </submittedName>
</protein>
<dbReference type="Proteomes" id="UP000693981">
    <property type="component" value="Unassembled WGS sequence"/>
</dbReference>
<evidence type="ECO:0000256" key="1">
    <source>
        <dbReference type="SAM" id="MobiDB-lite"/>
    </source>
</evidence>
<gene>
    <name evidence="2" type="ORF">PHYBOEH_001900</name>
</gene>
<reference evidence="2" key="1">
    <citation type="submission" date="2021-02" db="EMBL/GenBank/DDBJ databases">
        <authorList>
            <person name="Palmer J.M."/>
        </authorList>
    </citation>
    <scope>NUCLEOTIDE SEQUENCE</scope>
    <source>
        <strain evidence="2">SCRP23</strain>
    </source>
</reference>
<evidence type="ECO:0000313" key="3">
    <source>
        <dbReference type="Proteomes" id="UP000693981"/>
    </source>
</evidence>
<comment type="caution">
    <text evidence="2">The sequence shown here is derived from an EMBL/GenBank/DDBJ whole genome shotgun (WGS) entry which is preliminary data.</text>
</comment>
<accession>A0A8T1V3X6</accession>
<proteinExistence type="predicted"/>
<dbReference type="EMBL" id="JAGDFL010001438">
    <property type="protein sequence ID" value="KAG7375972.1"/>
    <property type="molecule type" value="Genomic_DNA"/>
</dbReference>
<keyword evidence="3" id="KW-1185">Reference proteome</keyword>
<feature type="region of interest" description="Disordered" evidence="1">
    <location>
        <begin position="1"/>
        <end position="81"/>
    </location>
</feature>
<sequence>MTAGDAAWDEWEDELSTSSPATSRTLKPDEDEAKTKAHPAVPHSPSSDAGEWRWSLSELEQEMSSLPPSKTSIFEASDGPQRTEEKLLASLSDVPTALRSGSARMSILRSLAQVAQLHVLAARESFTELPSDVNPTEKQVQSITEKLAQVAGEWGDKELLKVTLEASERQQLEEMTGLLHRALDAENEGLTLFQEVLEQLFQGFQEEKLILPTTWLERGVSAGSEGESVLMETMPDYLQQILALSSDDPFNKSRMPPLSEAEIFQDAKDIGRDELLINGERVEGTRGYDAVVDALQKELEQVLARQVGKMPEETPMAVSNALQAVAMAVLHSSNRTESGGSAYELLAKFISNHEVDRVLLRPASARAAPLDVNMDVGPYLESVPGSMEATWAFGLRVKLTAVMWYVVCDADDPTNELYELETSFCNRLAFPVGLTPFHPLDSMRKDRGAVVVRFVAPVEA</sequence>
<evidence type="ECO:0000313" key="2">
    <source>
        <dbReference type="EMBL" id="KAG7375972.1"/>
    </source>
</evidence>
<dbReference type="OrthoDB" id="185175at2759"/>